<name>E4RXX2_LEAB4</name>
<keyword evidence="3" id="KW-0732">Signal</keyword>
<reference evidence="8 9" key="2">
    <citation type="journal article" date="2011" name="Stand. Genomic Sci.">
        <title>Complete genome sequence of Leadbetterella byssophila type strain (4M15).</title>
        <authorList>
            <person name="Abt B."/>
            <person name="Teshima H."/>
            <person name="Lucas S."/>
            <person name="Lapidus A."/>
            <person name="Del Rio T.G."/>
            <person name="Nolan M."/>
            <person name="Tice H."/>
            <person name="Cheng J.F."/>
            <person name="Pitluck S."/>
            <person name="Liolios K."/>
            <person name="Pagani I."/>
            <person name="Ivanova N."/>
            <person name="Mavromatis K."/>
            <person name="Pati A."/>
            <person name="Tapia R."/>
            <person name="Han C."/>
            <person name="Goodwin L."/>
            <person name="Chen A."/>
            <person name="Palaniappan K."/>
            <person name="Land M."/>
            <person name="Hauser L."/>
            <person name="Chang Y.J."/>
            <person name="Jeffries C.D."/>
            <person name="Rohde M."/>
            <person name="Goker M."/>
            <person name="Tindall B.J."/>
            <person name="Detter J.C."/>
            <person name="Woyke T."/>
            <person name="Bristow J."/>
            <person name="Eisen J.A."/>
            <person name="Markowitz V."/>
            <person name="Hugenholtz P."/>
            <person name="Klenk H.P."/>
            <person name="Kyrpides N.C."/>
        </authorList>
    </citation>
    <scope>NUCLEOTIDE SEQUENCE [LARGE SCALE GENOMIC DNA]</scope>
    <source>
        <strain evidence="9">DSM 17132 / JCM 16389 / KACC 11308 / NBRC 106382 / 4M15</strain>
    </source>
</reference>
<dbReference type="OrthoDB" id="5694214at2"/>
<proteinExistence type="inferred from homology"/>
<protein>
    <submittedName>
        <fullName evidence="8">RagB/SusD domain protein</fullName>
    </submittedName>
</protein>
<dbReference type="eggNOG" id="COG0457">
    <property type="taxonomic scope" value="Bacteria"/>
</dbReference>
<dbReference type="InterPro" id="IPR011990">
    <property type="entry name" value="TPR-like_helical_dom_sf"/>
</dbReference>
<dbReference type="InterPro" id="IPR033985">
    <property type="entry name" value="SusD-like_N"/>
</dbReference>
<dbReference type="Gene3D" id="1.25.40.390">
    <property type="match status" value="1"/>
</dbReference>
<dbReference type="STRING" id="649349.Lbys_3420"/>
<evidence type="ECO:0000259" key="6">
    <source>
        <dbReference type="Pfam" id="PF07980"/>
    </source>
</evidence>
<dbReference type="GO" id="GO:0009279">
    <property type="term" value="C:cell outer membrane"/>
    <property type="evidence" value="ECO:0007669"/>
    <property type="project" value="UniProtKB-SubCell"/>
</dbReference>
<evidence type="ECO:0000256" key="3">
    <source>
        <dbReference type="ARBA" id="ARBA00022729"/>
    </source>
</evidence>
<evidence type="ECO:0000256" key="1">
    <source>
        <dbReference type="ARBA" id="ARBA00004442"/>
    </source>
</evidence>
<gene>
    <name evidence="8" type="ordered locus">Lbys_3420</name>
</gene>
<accession>E4RXX2</accession>
<feature type="domain" description="SusD-like N-terminal" evidence="7">
    <location>
        <begin position="114"/>
        <end position="207"/>
    </location>
</feature>
<evidence type="ECO:0000313" key="8">
    <source>
        <dbReference type="EMBL" id="ADQ19069.1"/>
    </source>
</evidence>
<feature type="domain" description="RagB/SusD" evidence="6">
    <location>
        <begin position="286"/>
        <end position="609"/>
    </location>
</feature>
<keyword evidence="9" id="KW-1185">Reference proteome</keyword>
<dbReference type="Proteomes" id="UP000007435">
    <property type="component" value="Chromosome"/>
</dbReference>
<dbReference type="EMBL" id="CP002305">
    <property type="protein sequence ID" value="ADQ19069.1"/>
    <property type="molecule type" value="Genomic_DNA"/>
</dbReference>
<dbReference type="AlphaFoldDB" id="E4RXX2"/>
<dbReference type="RefSeq" id="WP_013410093.1">
    <property type="nucleotide sequence ID" value="NC_014655.1"/>
</dbReference>
<dbReference type="Pfam" id="PF07980">
    <property type="entry name" value="SusD_RagB"/>
    <property type="match status" value="1"/>
</dbReference>
<organism evidence="8 9">
    <name type="scientific">Leadbetterella byssophila (strain DSM 17132 / JCM 16389 / KACC 11308 / NBRC 106382 / 4M15)</name>
    <dbReference type="NCBI Taxonomy" id="649349"/>
    <lineage>
        <taxon>Bacteria</taxon>
        <taxon>Pseudomonadati</taxon>
        <taxon>Bacteroidota</taxon>
        <taxon>Cytophagia</taxon>
        <taxon>Cytophagales</taxon>
        <taxon>Leadbetterellaceae</taxon>
        <taxon>Leadbetterella</taxon>
    </lineage>
</organism>
<dbReference type="Pfam" id="PF14322">
    <property type="entry name" value="SusD-like_3"/>
    <property type="match status" value="1"/>
</dbReference>
<sequence length="611" mass="69011">MNIKQYICVGAVAALLGACNPDVLDRPELTKVNDNTFWKNETDLRLYANDFYVNYFVGYNSGFGTAYTPLRGYIFADDFTQTGTQSGFETTVPNSRGASTATPTILTQYSGPNWNFYWVRKANVMLSRMKAKMDGNIPAEQYNHWEGVGRLFRGYEYSRLVSVFGDVPYFDQEVDPSDDASMYKERTPRGEVMDKVYEDFKFALANIRLNDGVGYVNRYVAAAVISNLILFEGSWQHYHKLDAARAKKYLELAVEASELVMNSGKYSFNSDFKALFASENLANNPEVIFFRAYESPRLTHAIGSYSNGTEGQAQSANLNLLKSFICTDGDVWQNSKVDNAKSFHLRNLVVTRDPRFEATFLDTVNTPAATLAYAHKFAGREARNYMYGGSYPAAWGSNTNTNDAPVHRLAEVVLNWVEAKQILAESFGGAPVSQADLDKSINAIRNRPLDAVAIAKGVKKTAPLQLNAIPNDPTRDADVSPLMWEIRRERRMEFVYEHTRLNDLRRWKKLNYMDFQNPDYAAGPWLDVNKDLKTQLTASFVGRLRVMKEDGTIVTYNGNNAADMVGYYVVQNFANRVSFTDRVYLAPLGRNEIQAYKERGFTLTQNPGWGE</sequence>
<dbReference type="InterPro" id="IPR012944">
    <property type="entry name" value="SusD_RagB_dom"/>
</dbReference>
<dbReference type="KEGG" id="lby:Lbys_3420"/>
<reference key="1">
    <citation type="submission" date="2010-11" db="EMBL/GenBank/DDBJ databases">
        <title>The complete genome of Leadbetterella byssophila DSM 17132.</title>
        <authorList>
            <consortium name="US DOE Joint Genome Institute (JGI-PGF)"/>
            <person name="Lucas S."/>
            <person name="Copeland A."/>
            <person name="Lapidus A."/>
            <person name="Glavina del Rio T."/>
            <person name="Dalin E."/>
            <person name="Tice H."/>
            <person name="Bruce D."/>
            <person name="Goodwin L."/>
            <person name="Pitluck S."/>
            <person name="Kyrpides N."/>
            <person name="Mavromatis K."/>
            <person name="Ivanova N."/>
            <person name="Teshima H."/>
            <person name="Brettin T."/>
            <person name="Detter J.C."/>
            <person name="Han C."/>
            <person name="Tapia R."/>
            <person name="Land M."/>
            <person name="Hauser L."/>
            <person name="Markowitz V."/>
            <person name="Cheng J.-F."/>
            <person name="Hugenholtz P."/>
            <person name="Woyke T."/>
            <person name="Wu D."/>
            <person name="Tindall B."/>
            <person name="Pomrenke H.G."/>
            <person name="Brambilla E."/>
            <person name="Klenk H.-P."/>
            <person name="Eisen J.A."/>
        </authorList>
    </citation>
    <scope>NUCLEOTIDE SEQUENCE [LARGE SCALE GENOMIC DNA]</scope>
    <source>
        <strain>DSM 17132</strain>
    </source>
</reference>
<dbReference type="PROSITE" id="PS51257">
    <property type="entry name" value="PROKAR_LIPOPROTEIN"/>
    <property type="match status" value="1"/>
</dbReference>
<dbReference type="HOGENOM" id="CLU_015553_0_1_10"/>
<evidence type="ECO:0000256" key="5">
    <source>
        <dbReference type="ARBA" id="ARBA00023237"/>
    </source>
</evidence>
<evidence type="ECO:0000259" key="7">
    <source>
        <dbReference type="Pfam" id="PF14322"/>
    </source>
</evidence>
<evidence type="ECO:0000256" key="4">
    <source>
        <dbReference type="ARBA" id="ARBA00023136"/>
    </source>
</evidence>
<keyword evidence="5" id="KW-0998">Cell outer membrane</keyword>
<keyword evidence="4" id="KW-0472">Membrane</keyword>
<comment type="subcellular location">
    <subcellularLocation>
        <location evidence="1">Cell outer membrane</location>
    </subcellularLocation>
</comment>
<comment type="similarity">
    <text evidence="2">Belongs to the SusD family.</text>
</comment>
<evidence type="ECO:0000256" key="2">
    <source>
        <dbReference type="ARBA" id="ARBA00006275"/>
    </source>
</evidence>
<evidence type="ECO:0000313" key="9">
    <source>
        <dbReference type="Proteomes" id="UP000007435"/>
    </source>
</evidence>
<dbReference type="SUPFAM" id="SSF48452">
    <property type="entry name" value="TPR-like"/>
    <property type="match status" value="1"/>
</dbReference>